<reference evidence="2 3" key="1">
    <citation type="journal article" date="2021" name="Nat. Plants">
        <title>The Taxus genome provides insights into paclitaxel biosynthesis.</title>
        <authorList>
            <person name="Xiong X."/>
            <person name="Gou J."/>
            <person name="Liao Q."/>
            <person name="Li Y."/>
            <person name="Zhou Q."/>
            <person name="Bi G."/>
            <person name="Li C."/>
            <person name="Du R."/>
            <person name="Wang X."/>
            <person name="Sun T."/>
            <person name="Guo L."/>
            <person name="Liang H."/>
            <person name="Lu P."/>
            <person name="Wu Y."/>
            <person name="Zhang Z."/>
            <person name="Ro D.K."/>
            <person name="Shang Y."/>
            <person name="Huang S."/>
            <person name="Yan J."/>
        </authorList>
    </citation>
    <scope>NUCLEOTIDE SEQUENCE [LARGE SCALE GENOMIC DNA]</scope>
    <source>
        <strain evidence="2">Ta-2019</strain>
    </source>
</reference>
<evidence type="ECO:0000313" key="3">
    <source>
        <dbReference type="Proteomes" id="UP000824469"/>
    </source>
</evidence>
<feature type="region of interest" description="Disordered" evidence="1">
    <location>
        <begin position="1"/>
        <end position="55"/>
    </location>
</feature>
<keyword evidence="3" id="KW-1185">Reference proteome</keyword>
<feature type="non-terminal residue" evidence="2">
    <location>
        <position position="80"/>
    </location>
</feature>
<gene>
    <name evidence="2" type="ORF">KI387_031601</name>
</gene>
<sequence length="80" mass="9270">RKKQKVIEEADSEDMDSLEAYKGERDDGKEYEPEGAQEPPVFEVHDSEEEGEENKNEYLFMWRKGNQEGEGAQDKGESEQ</sequence>
<evidence type="ECO:0000313" key="2">
    <source>
        <dbReference type="EMBL" id="KAH9287484.1"/>
    </source>
</evidence>
<dbReference type="EMBL" id="JAHRHJ020003813">
    <property type="protein sequence ID" value="KAH9287484.1"/>
    <property type="molecule type" value="Genomic_DNA"/>
</dbReference>
<feature type="non-terminal residue" evidence="2">
    <location>
        <position position="1"/>
    </location>
</feature>
<feature type="compositionally biased region" description="Basic and acidic residues" evidence="1">
    <location>
        <begin position="19"/>
        <end position="32"/>
    </location>
</feature>
<protein>
    <submittedName>
        <fullName evidence="2">Uncharacterized protein</fullName>
    </submittedName>
</protein>
<organism evidence="2 3">
    <name type="scientific">Taxus chinensis</name>
    <name type="common">Chinese yew</name>
    <name type="synonym">Taxus wallichiana var. chinensis</name>
    <dbReference type="NCBI Taxonomy" id="29808"/>
    <lineage>
        <taxon>Eukaryota</taxon>
        <taxon>Viridiplantae</taxon>
        <taxon>Streptophyta</taxon>
        <taxon>Embryophyta</taxon>
        <taxon>Tracheophyta</taxon>
        <taxon>Spermatophyta</taxon>
        <taxon>Pinopsida</taxon>
        <taxon>Pinidae</taxon>
        <taxon>Conifers II</taxon>
        <taxon>Cupressales</taxon>
        <taxon>Taxaceae</taxon>
        <taxon>Taxus</taxon>
    </lineage>
</organism>
<dbReference type="AlphaFoldDB" id="A0AA38EXZ0"/>
<name>A0AA38EXZ0_TAXCH</name>
<proteinExistence type="predicted"/>
<evidence type="ECO:0000256" key="1">
    <source>
        <dbReference type="SAM" id="MobiDB-lite"/>
    </source>
</evidence>
<dbReference type="Proteomes" id="UP000824469">
    <property type="component" value="Unassembled WGS sequence"/>
</dbReference>
<comment type="caution">
    <text evidence="2">The sequence shown here is derived from an EMBL/GenBank/DDBJ whole genome shotgun (WGS) entry which is preliminary data.</text>
</comment>
<accession>A0AA38EXZ0</accession>